<dbReference type="Proteomes" id="UP001500443">
    <property type="component" value="Unassembled WGS sequence"/>
</dbReference>
<feature type="region of interest" description="Disordered" evidence="6">
    <location>
        <begin position="144"/>
        <end position="164"/>
    </location>
</feature>
<dbReference type="PANTHER" id="PTHR30173">
    <property type="entry name" value="SIGMA 19 FACTOR"/>
    <property type="match status" value="1"/>
</dbReference>
<dbReference type="InterPro" id="IPR052704">
    <property type="entry name" value="ECF_Sigma-70_Domain"/>
</dbReference>
<proteinExistence type="inferred from homology"/>
<evidence type="ECO:0000259" key="8">
    <source>
        <dbReference type="Pfam" id="PF08281"/>
    </source>
</evidence>
<evidence type="ECO:0000313" key="10">
    <source>
        <dbReference type="Proteomes" id="UP001500443"/>
    </source>
</evidence>
<reference evidence="9 10" key="1">
    <citation type="journal article" date="2019" name="Int. J. Syst. Evol. Microbiol.">
        <title>The Global Catalogue of Microorganisms (GCM) 10K type strain sequencing project: providing services to taxonomists for standard genome sequencing and annotation.</title>
        <authorList>
            <consortium name="The Broad Institute Genomics Platform"/>
            <consortium name="The Broad Institute Genome Sequencing Center for Infectious Disease"/>
            <person name="Wu L."/>
            <person name="Ma J."/>
        </authorList>
    </citation>
    <scope>NUCLEOTIDE SEQUENCE [LARGE SCALE GENOMIC DNA]</scope>
    <source>
        <strain evidence="9 10">JCM 15481</strain>
    </source>
</reference>
<dbReference type="InterPro" id="IPR007627">
    <property type="entry name" value="RNA_pol_sigma70_r2"/>
</dbReference>
<dbReference type="NCBIfam" id="TIGR02937">
    <property type="entry name" value="sigma70-ECF"/>
    <property type="match status" value="1"/>
</dbReference>
<dbReference type="SUPFAM" id="SSF54427">
    <property type="entry name" value="NTF2-like"/>
    <property type="match status" value="1"/>
</dbReference>
<evidence type="ECO:0000256" key="4">
    <source>
        <dbReference type="ARBA" id="ARBA00023082"/>
    </source>
</evidence>
<feature type="domain" description="RNA polymerase sigma-70 region 2" evidence="7">
    <location>
        <begin position="9"/>
        <end position="74"/>
    </location>
</feature>
<gene>
    <name evidence="9" type="ORF">GCM10009802_45160</name>
</gene>
<dbReference type="InterPro" id="IPR036388">
    <property type="entry name" value="WH-like_DNA-bd_sf"/>
</dbReference>
<dbReference type="InterPro" id="IPR032710">
    <property type="entry name" value="NTF2-like_dom_sf"/>
</dbReference>
<keyword evidence="4" id="KW-0731">Sigma factor</keyword>
<dbReference type="EMBL" id="BAAAPF010000174">
    <property type="protein sequence ID" value="GAA2136368.1"/>
    <property type="molecule type" value="Genomic_DNA"/>
</dbReference>
<evidence type="ECO:0000256" key="3">
    <source>
        <dbReference type="ARBA" id="ARBA00023015"/>
    </source>
</evidence>
<feature type="compositionally biased region" description="Basic residues" evidence="6">
    <location>
        <begin position="145"/>
        <end position="155"/>
    </location>
</feature>
<dbReference type="Pfam" id="PF04542">
    <property type="entry name" value="Sigma70_r2"/>
    <property type="match status" value="1"/>
</dbReference>
<keyword evidence="10" id="KW-1185">Reference proteome</keyword>
<dbReference type="SUPFAM" id="SSF88659">
    <property type="entry name" value="Sigma3 and sigma4 domains of RNA polymerase sigma factors"/>
    <property type="match status" value="1"/>
</dbReference>
<comment type="caution">
    <text evidence="9">The sequence shown here is derived from an EMBL/GenBank/DDBJ whole genome shotgun (WGS) entry which is preliminary data.</text>
</comment>
<evidence type="ECO:0000256" key="5">
    <source>
        <dbReference type="ARBA" id="ARBA00023163"/>
    </source>
</evidence>
<evidence type="ECO:0000313" key="9">
    <source>
        <dbReference type="EMBL" id="GAA2136368.1"/>
    </source>
</evidence>
<keyword evidence="3" id="KW-0805">Transcription regulation</keyword>
<name>A0ABN2Z3X8_9ACTN</name>
<evidence type="ECO:0000256" key="1">
    <source>
        <dbReference type="ARBA" id="ARBA00010641"/>
    </source>
</evidence>
<keyword evidence="5" id="KW-0804">Transcription</keyword>
<evidence type="ECO:0000259" key="7">
    <source>
        <dbReference type="Pfam" id="PF04542"/>
    </source>
</evidence>
<evidence type="ECO:0000256" key="2">
    <source>
        <dbReference type="ARBA" id="ARBA00011344"/>
    </source>
</evidence>
<dbReference type="InterPro" id="IPR013324">
    <property type="entry name" value="RNA_pol_sigma_r3/r4-like"/>
</dbReference>
<dbReference type="Gene3D" id="3.10.450.50">
    <property type="match status" value="1"/>
</dbReference>
<accession>A0ABN2Z3X8</accession>
<feature type="domain" description="RNA polymerase sigma factor 70 region 4 type 2" evidence="8">
    <location>
        <begin position="103"/>
        <end position="155"/>
    </location>
</feature>
<sequence length="280" mass="29945">MVAVAEAEFEAARPQLTAVAFRLLGSTHDAEDAVQTTWIRASTTDTGDVRNPAAWLTTVLTRVCLDHLRLRRRRREEPLLADMIPDAEVAADEHCLRREQVSRALLVVLDRLTPPQRVAYVLHDLFAMPFREVAETLGTSEVNAKKHASRARRRIGGAEPPPAGAGDPAVVDAFLDAAAGGDVDRLLALMADDCVRTADPALLPPGAPTVVTGAAAVAGETRYFTDRILATTRMLVGGRPAHVIAPGGHALAVVDITTRDGLVTRIDLTRVQAGTPLAMP</sequence>
<dbReference type="SUPFAM" id="SSF88946">
    <property type="entry name" value="Sigma2 domain of RNA polymerase sigma factors"/>
    <property type="match status" value="1"/>
</dbReference>
<dbReference type="InterPro" id="IPR014284">
    <property type="entry name" value="RNA_pol_sigma-70_dom"/>
</dbReference>
<dbReference type="PANTHER" id="PTHR30173:SF43">
    <property type="entry name" value="ECF RNA POLYMERASE SIGMA FACTOR SIGI-RELATED"/>
    <property type="match status" value="1"/>
</dbReference>
<protein>
    <submittedName>
        <fullName evidence="9">Sigma-70 family RNA polymerase sigma factor</fullName>
    </submittedName>
</protein>
<comment type="subunit">
    <text evidence="2">Interacts transiently with the RNA polymerase catalytic core formed by RpoA, RpoB, RpoC and RpoZ (2 alpha, 1 beta, 1 beta' and 1 omega subunit) to form the RNA polymerase holoenzyme that can initiate transcription.</text>
</comment>
<dbReference type="Pfam" id="PF08281">
    <property type="entry name" value="Sigma70_r4_2"/>
    <property type="match status" value="1"/>
</dbReference>
<organism evidence="9 10">
    <name type="scientific">Streptomyces synnematoformans</name>
    <dbReference type="NCBI Taxonomy" id="415721"/>
    <lineage>
        <taxon>Bacteria</taxon>
        <taxon>Bacillati</taxon>
        <taxon>Actinomycetota</taxon>
        <taxon>Actinomycetes</taxon>
        <taxon>Kitasatosporales</taxon>
        <taxon>Streptomycetaceae</taxon>
        <taxon>Streptomyces</taxon>
    </lineage>
</organism>
<dbReference type="Gene3D" id="1.10.10.10">
    <property type="entry name" value="Winged helix-like DNA-binding domain superfamily/Winged helix DNA-binding domain"/>
    <property type="match status" value="1"/>
</dbReference>
<dbReference type="InterPro" id="IPR013249">
    <property type="entry name" value="RNA_pol_sigma70_r4_t2"/>
</dbReference>
<dbReference type="RefSeq" id="WP_344291832.1">
    <property type="nucleotide sequence ID" value="NZ_BAAAPF010000174.1"/>
</dbReference>
<dbReference type="InterPro" id="IPR013325">
    <property type="entry name" value="RNA_pol_sigma_r2"/>
</dbReference>
<dbReference type="Gene3D" id="1.10.1740.10">
    <property type="match status" value="1"/>
</dbReference>
<evidence type="ECO:0000256" key="6">
    <source>
        <dbReference type="SAM" id="MobiDB-lite"/>
    </source>
</evidence>
<comment type="similarity">
    <text evidence="1">Belongs to the sigma-70 factor family. ECF subfamily.</text>
</comment>